<comment type="subcellular location">
    <subcellularLocation>
        <location evidence="1">Membrane</location>
        <topology evidence="1">Multi-pass membrane protein</topology>
    </subcellularLocation>
</comment>
<dbReference type="Proteomes" id="UP000015103">
    <property type="component" value="Unassembled WGS sequence"/>
</dbReference>
<evidence type="ECO:0000256" key="6">
    <source>
        <dbReference type="ARBA" id="ARBA00023136"/>
    </source>
</evidence>
<dbReference type="GO" id="GO:0030258">
    <property type="term" value="P:lipid modification"/>
    <property type="evidence" value="ECO:0007669"/>
    <property type="project" value="TreeGrafter"/>
</dbReference>
<dbReference type="EC" id="2.3.1.250" evidence="9"/>
<evidence type="ECO:0000256" key="7">
    <source>
        <dbReference type="ARBA" id="ARBA00023315"/>
    </source>
</evidence>
<dbReference type="STRING" id="13249.T1HB75"/>
<evidence type="ECO:0000256" key="2">
    <source>
        <dbReference type="ARBA" id="ARBA00022679"/>
    </source>
</evidence>
<evidence type="ECO:0000256" key="11">
    <source>
        <dbReference type="ARBA" id="ARBA00047978"/>
    </source>
</evidence>
<protein>
    <recommendedName>
        <fullName evidence="10">Protein-serine O-palmitoleoyltransferase porcupine</fullName>
        <ecNumber evidence="9">2.3.1.250</ecNumber>
    </recommendedName>
</protein>
<organism evidence="12 13">
    <name type="scientific">Rhodnius prolixus</name>
    <name type="common">Triatomid bug</name>
    <dbReference type="NCBI Taxonomy" id="13249"/>
    <lineage>
        <taxon>Eukaryota</taxon>
        <taxon>Metazoa</taxon>
        <taxon>Ecdysozoa</taxon>
        <taxon>Arthropoda</taxon>
        <taxon>Hexapoda</taxon>
        <taxon>Insecta</taxon>
        <taxon>Pterygota</taxon>
        <taxon>Neoptera</taxon>
        <taxon>Paraneoptera</taxon>
        <taxon>Hemiptera</taxon>
        <taxon>Heteroptera</taxon>
        <taxon>Panheteroptera</taxon>
        <taxon>Cimicomorpha</taxon>
        <taxon>Reduviidae</taxon>
        <taxon>Triatominae</taxon>
        <taxon>Rhodnius</taxon>
    </lineage>
</organism>
<dbReference type="InterPro" id="IPR004299">
    <property type="entry name" value="MBOAT_fam"/>
</dbReference>
<dbReference type="FunCoup" id="T1HB75">
    <property type="interactions" value="337"/>
</dbReference>
<evidence type="ECO:0000256" key="5">
    <source>
        <dbReference type="ARBA" id="ARBA00022989"/>
    </source>
</evidence>
<dbReference type="Pfam" id="PF03062">
    <property type="entry name" value="MBOAT"/>
    <property type="match status" value="1"/>
</dbReference>
<evidence type="ECO:0000256" key="8">
    <source>
        <dbReference type="ARBA" id="ARBA00038269"/>
    </source>
</evidence>
<evidence type="ECO:0000256" key="4">
    <source>
        <dbReference type="ARBA" id="ARBA00022692"/>
    </source>
</evidence>
<keyword evidence="6" id="KW-0472">Membrane</keyword>
<dbReference type="GO" id="GO:0016055">
    <property type="term" value="P:Wnt signaling pathway"/>
    <property type="evidence" value="ECO:0007669"/>
    <property type="project" value="UniProtKB-KW"/>
</dbReference>
<keyword evidence="7" id="KW-0012">Acyltransferase</keyword>
<dbReference type="VEuPathDB" id="VectorBase:RPRC001282"/>
<comment type="similarity">
    <text evidence="8">Belongs to the membrane-bound acyltransferase family. Porcupine subfamily.</text>
</comment>
<evidence type="ECO:0000256" key="10">
    <source>
        <dbReference type="ARBA" id="ARBA00040371"/>
    </source>
</evidence>
<reference evidence="12" key="1">
    <citation type="submission" date="2015-05" db="UniProtKB">
        <authorList>
            <consortium name="EnsemblMetazoa"/>
        </authorList>
    </citation>
    <scope>IDENTIFICATION</scope>
</reference>
<proteinExistence type="inferred from homology"/>
<evidence type="ECO:0000256" key="1">
    <source>
        <dbReference type="ARBA" id="ARBA00004141"/>
    </source>
</evidence>
<dbReference type="PANTHER" id="PTHR13906">
    <property type="entry name" value="PORCUPINE"/>
    <property type="match status" value="1"/>
</dbReference>
<dbReference type="GO" id="GO:0016020">
    <property type="term" value="C:membrane"/>
    <property type="evidence" value="ECO:0007669"/>
    <property type="project" value="UniProtKB-SubCell"/>
</dbReference>
<dbReference type="GO" id="GO:1990698">
    <property type="term" value="F:palmitoleoyltransferase activity"/>
    <property type="evidence" value="ECO:0007669"/>
    <property type="project" value="UniProtKB-EC"/>
</dbReference>
<dbReference type="OMA" id="WRQRSDW"/>
<keyword evidence="4" id="KW-0812">Transmembrane</keyword>
<keyword evidence="3" id="KW-0879">Wnt signaling pathway</keyword>
<dbReference type="HOGENOM" id="CLU_048745_0_0_1"/>
<dbReference type="GO" id="GO:0005783">
    <property type="term" value="C:endoplasmic reticulum"/>
    <property type="evidence" value="ECO:0007669"/>
    <property type="project" value="TreeGrafter"/>
</dbReference>
<dbReference type="EMBL" id="ACPB03013951">
    <property type="status" value="NOT_ANNOTATED_CDS"/>
    <property type="molecule type" value="Genomic_DNA"/>
</dbReference>
<dbReference type="PANTHER" id="PTHR13906:SF12">
    <property type="entry name" value="PROTEIN-SERINE O-PALMITOLEOYLTRANSFERASE PORCUPINE"/>
    <property type="match status" value="1"/>
</dbReference>
<dbReference type="GO" id="GO:0061355">
    <property type="term" value="P:Wnt protein secretion"/>
    <property type="evidence" value="ECO:0007669"/>
    <property type="project" value="TreeGrafter"/>
</dbReference>
<comment type="catalytic activity">
    <reaction evidence="11">
        <text>[Wnt protein]-L-serine + (9Z)-hexadecenoyl-CoA = [Wnt protein]-O-(9Z)-hexadecenoyl-L-serine + CoA</text>
        <dbReference type="Rhea" id="RHEA:45336"/>
        <dbReference type="Rhea" id="RHEA-COMP:11170"/>
        <dbReference type="Rhea" id="RHEA-COMP:11171"/>
        <dbReference type="ChEBI" id="CHEBI:29999"/>
        <dbReference type="ChEBI" id="CHEBI:57287"/>
        <dbReference type="ChEBI" id="CHEBI:61540"/>
        <dbReference type="ChEBI" id="CHEBI:85189"/>
        <dbReference type="EC" id="2.3.1.250"/>
    </reaction>
</comment>
<evidence type="ECO:0000256" key="9">
    <source>
        <dbReference type="ARBA" id="ARBA00038867"/>
    </source>
</evidence>
<keyword evidence="2" id="KW-0808">Transferase</keyword>
<dbReference type="InterPro" id="IPR049941">
    <property type="entry name" value="LPLAT_7/PORCN-like"/>
</dbReference>
<evidence type="ECO:0000256" key="3">
    <source>
        <dbReference type="ARBA" id="ARBA00022687"/>
    </source>
</evidence>
<evidence type="ECO:0000313" key="13">
    <source>
        <dbReference type="Proteomes" id="UP000015103"/>
    </source>
</evidence>
<dbReference type="InParanoid" id="T1HB75"/>
<keyword evidence="5" id="KW-1133">Transmembrane helix</keyword>
<evidence type="ECO:0000313" key="12">
    <source>
        <dbReference type="EnsemblMetazoa" id="RPRC001282-PA"/>
    </source>
</evidence>
<accession>T1HB75</accession>
<name>T1HB75_RHOPR</name>
<dbReference type="EnsemblMetazoa" id="RPRC001282-RA">
    <property type="protein sequence ID" value="RPRC001282-PA"/>
    <property type="gene ID" value="RPRC001282"/>
</dbReference>
<sequence length="472" mass="54963">MYDTMMPEGDSYDLLEEDDYETENHGDYVKTQTFWEILRYCIRPTVLDAYANLLHLFLVCLIFRTVTQLVRVPSPFCHIVSSVCGFYIMFVFFHFSAFHTYGLVFASYFIMHFTVRTLGRCRGYTVSVIIFSYLILCEFSLVPTETWERIRGPQMMTAMKIISFAFDLDNGLIKRPDVYQYLGYCLCPSSNIFGPWISYNDYICAYDNDRWDYKWLKRIFISFVKSVLWFILSVCFLEWLIPNTSSLPWLVYRDAMLFRVGHYFVSYVSETSALFGGFTKGVEVTRPLNIELPHSLVEVVVCWNLPMHRWLKTYVFRKTQAAGTFLAVMSTYVVSALLHGLNLRLEAVLLSLGIYTYVEHSLRSDLSEMFNACVSSKPCPTPCYKHKRTTNNLIVHSTNIMFTVLAMFHLAYLGVLIDITDSKPVTLENAFEVWHNVDYVSHIVVAFTYLIHRIIRYSCTLLLPFTCAIDRK</sequence>
<dbReference type="GO" id="GO:0017147">
    <property type="term" value="F:Wnt-protein binding"/>
    <property type="evidence" value="ECO:0007669"/>
    <property type="project" value="TreeGrafter"/>
</dbReference>
<dbReference type="AlphaFoldDB" id="T1HB75"/>
<keyword evidence="13" id="KW-1185">Reference proteome</keyword>
<dbReference type="eggNOG" id="KOG4312">
    <property type="taxonomic scope" value="Eukaryota"/>
</dbReference>